<dbReference type="EC" id="2.7.13.3" evidence="3"/>
<evidence type="ECO:0000256" key="6">
    <source>
        <dbReference type="ARBA" id="ARBA00022777"/>
    </source>
</evidence>
<dbReference type="CDD" id="cd00082">
    <property type="entry name" value="HisKA"/>
    <property type="match status" value="1"/>
</dbReference>
<dbReference type="InterPro" id="IPR036890">
    <property type="entry name" value="HATPase_C_sf"/>
</dbReference>
<feature type="coiled-coil region" evidence="9">
    <location>
        <begin position="411"/>
        <end position="438"/>
    </location>
</feature>
<dbReference type="InterPro" id="IPR011623">
    <property type="entry name" value="7TMR_DISM_rcpt_extracell_dom1"/>
</dbReference>
<dbReference type="GO" id="GO:0005886">
    <property type="term" value="C:plasma membrane"/>
    <property type="evidence" value="ECO:0007669"/>
    <property type="project" value="TreeGrafter"/>
</dbReference>
<gene>
    <name evidence="12" type="ordered locus">Desor_2285</name>
</gene>
<reference evidence="12 13" key="2">
    <citation type="journal article" date="2012" name="J. Bacteriol.">
        <title>Complete genome sequences of Desulfosporosinus orientis DSM765T, Desulfosporosinus youngiae DSM17734T, Desulfosporosinus meridiei DSM13257T, and Desulfosporosinus acidiphilus DSM22704T.</title>
        <authorList>
            <person name="Pester M."/>
            <person name="Brambilla E."/>
            <person name="Alazard D."/>
            <person name="Rattei T."/>
            <person name="Weinmaier T."/>
            <person name="Han J."/>
            <person name="Lucas S."/>
            <person name="Lapidus A."/>
            <person name="Cheng J.F."/>
            <person name="Goodwin L."/>
            <person name="Pitluck S."/>
            <person name="Peters L."/>
            <person name="Ovchinnikova G."/>
            <person name="Teshima H."/>
            <person name="Detter J.C."/>
            <person name="Han C.S."/>
            <person name="Tapia R."/>
            <person name="Land M.L."/>
            <person name="Hauser L."/>
            <person name="Kyrpides N.C."/>
            <person name="Ivanova N.N."/>
            <person name="Pagani I."/>
            <person name="Huntmann M."/>
            <person name="Wei C.L."/>
            <person name="Davenport K.W."/>
            <person name="Daligault H."/>
            <person name="Chain P.S."/>
            <person name="Chen A."/>
            <person name="Mavromatis K."/>
            <person name="Markowitz V."/>
            <person name="Szeto E."/>
            <person name="Mikhailova N."/>
            <person name="Pati A."/>
            <person name="Wagner M."/>
            <person name="Woyke T."/>
            <person name="Ollivier B."/>
            <person name="Klenk H.P."/>
            <person name="Spring S."/>
            <person name="Loy A."/>
        </authorList>
    </citation>
    <scope>NUCLEOTIDE SEQUENCE [LARGE SCALE GENOMIC DNA]</scope>
    <source>
        <strain evidence="13">ATCC 19365 / DSM 765 / NCIMB 8382 / VKM B-1628</strain>
    </source>
</reference>
<keyword evidence="5" id="KW-0808">Transferase</keyword>
<feature type="transmembrane region" description="Helical" evidence="10">
    <location>
        <begin position="330"/>
        <end position="348"/>
    </location>
</feature>
<dbReference type="FunFam" id="1.10.287.130:FF:000001">
    <property type="entry name" value="Two-component sensor histidine kinase"/>
    <property type="match status" value="1"/>
</dbReference>
<comment type="catalytic activity">
    <reaction evidence="1">
        <text>ATP + protein L-histidine = ADP + protein N-phospho-L-histidine.</text>
        <dbReference type="EC" id="2.7.13.3"/>
    </reaction>
</comment>
<evidence type="ECO:0000256" key="4">
    <source>
        <dbReference type="ARBA" id="ARBA00022553"/>
    </source>
</evidence>
<comment type="subcellular location">
    <subcellularLocation>
        <location evidence="2">Membrane</location>
    </subcellularLocation>
</comment>
<keyword evidence="7" id="KW-0902">Two-component regulatory system</keyword>
<dbReference type="EMBL" id="CP003108">
    <property type="protein sequence ID" value="AET67881.1"/>
    <property type="molecule type" value="Genomic_DNA"/>
</dbReference>
<dbReference type="PROSITE" id="PS50109">
    <property type="entry name" value="HIS_KIN"/>
    <property type="match status" value="1"/>
</dbReference>
<feature type="transmembrane region" description="Helical" evidence="10">
    <location>
        <begin position="271"/>
        <end position="289"/>
    </location>
</feature>
<dbReference type="AlphaFoldDB" id="G7WBA0"/>
<keyword evidence="13" id="KW-1185">Reference proteome</keyword>
<evidence type="ECO:0000256" key="5">
    <source>
        <dbReference type="ARBA" id="ARBA00022679"/>
    </source>
</evidence>
<keyword evidence="8 10" id="KW-0472">Membrane</keyword>
<feature type="transmembrane region" description="Helical" evidence="10">
    <location>
        <begin position="301"/>
        <end position="324"/>
    </location>
</feature>
<evidence type="ECO:0000259" key="11">
    <source>
        <dbReference type="PROSITE" id="PS50109"/>
    </source>
</evidence>
<evidence type="ECO:0000256" key="1">
    <source>
        <dbReference type="ARBA" id="ARBA00000085"/>
    </source>
</evidence>
<dbReference type="InterPro" id="IPR003661">
    <property type="entry name" value="HisK_dim/P_dom"/>
</dbReference>
<keyword evidence="10" id="KW-0812">Transmembrane</keyword>
<evidence type="ECO:0000313" key="12">
    <source>
        <dbReference type="EMBL" id="AET67881.1"/>
    </source>
</evidence>
<dbReference type="SUPFAM" id="SSF55874">
    <property type="entry name" value="ATPase domain of HSP90 chaperone/DNA topoisomerase II/histidine kinase"/>
    <property type="match status" value="1"/>
</dbReference>
<dbReference type="InterPro" id="IPR036097">
    <property type="entry name" value="HisK_dim/P_sf"/>
</dbReference>
<dbReference type="SMART" id="SM00388">
    <property type="entry name" value="HisKA"/>
    <property type="match status" value="1"/>
</dbReference>
<evidence type="ECO:0000313" key="13">
    <source>
        <dbReference type="Proteomes" id="UP000006346"/>
    </source>
</evidence>
<dbReference type="STRING" id="768706.Desor_2285"/>
<keyword evidence="9" id="KW-0175">Coiled coil</keyword>
<dbReference type="InterPro" id="IPR005467">
    <property type="entry name" value="His_kinase_dom"/>
</dbReference>
<dbReference type="Proteomes" id="UP000006346">
    <property type="component" value="Chromosome"/>
</dbReference>
<feature type="transmembrane region" description="Helical" evidence="10">
    <location>
        <begin position="360"/>
        <end position="379"/>
    </location>
</feature>
<evidence type="ECO:0000256" key="8">
    <source>
        <dbReference type="ARBA" id="ARBA00023136"/>
    </source>
</evidence>
<sequence>MTGIQYFKNRDTLPIVILAALLITIVLMLLVRLPGMIDSEDKSITITGENGIYDLTGIAELEEKSAILLPGPLYYPSTLMTPETAKTDLPVSTEQFDALRADYLSQRFVVLVPDNSDVYTLTFNLSGRHAMRVYVNGKIVGQAGNPSATKQGTEVWENNLTCYASPKDGVMDIILQSAQYYHYRIGAQLAALSIQNTAFAAGGGLTVDMIGFFLMGAFVCAAVLLLFIYLLLSHTKATLFFALACLSMALRECIQSQAWTHLSFLSGNTSFMLEYMSVALLTIFLSLYLGQYIEKQFLHAAQYTAIAGSLAYAVCLLVCDSVFYTAILKYYQALLVLCIVPGIAGLIWTMRNPNREQRAAIFGIAVFFLAAVSDIMLYNNLFGYQHPRTPISEAAMLVFVVAQTVSLFLMNNRVLAEAKDAEEKLAAEKDSLETLNRMKTEFLGNVSHELKTPLTVMSGYAQTTGQLAERPGELDGGEVTRRMKLISSEAERLSLMVGQVLDVTRMEEGRMAMEKRSCHIDEIIHTAVETHYPMLNKNANRLEIHIDPGLPAVSADPARISQVIVNLISNAVRFTANGLITISVKRENKNIVVHVADNGTGIAPERFPYLFRRYYHKEKAGSGQNTGTGLGLYICKKIVEQHGGSIWIESKELAGTSVFFSLPLP</sequence>
<dbReference type="eggNOG" id="COG2205">
    <property type="taxonomic scope" value="Bacteria"/>
</dbReference>
<dbReference type="PATRIC" id="fig|768706.3.peg.2296"/>
<dbReference type="Pfam" id="PF00512">
    <property type="entry name" value="HisKA"/>
    <property type="match status" value="1"/>
</dbReference>
<dbReference type="PANTHER" id="PTHR43047:SF72">
    <property type="entry name" value="OSMOSENSING HISTIDINE PROTEIN KINASE SLN1"/>
    <property type="match status" value="1"/>
</dbReference>
<dbReference type="Pfam" id="PF07695">
    <property type="entry name" value="7TMR-DISM_7TM"/>
    <property type="match status" value="1"/>
</dbReference>
<dbReference type="GO" id="GO:0009927">
    <property type="term" value="F:histidine phosphotransfer kinase activity"/>
    <property type="evidence" value="ECO:0007669"/>
    <property type="project" value="TreeGrafter"/>
</dbReference>
<dbReference type="HOGENOM" id="CLU_423749_0_0_9"/>
<accession>G7WBA0</accession>
<dbReference type="InterPro" id="IPR003594">
    <property type="entry name" value="HATPase_dom"/>
</dbReference>
<evidence type="ECO:0000256" key="2">
    <source>
        <dbReference type="ARBA" id="ARBA00004370"/>
    </source>
</evidence>
<keyword evidence="4" id="KW-0597">Phosphoprotein</keyword>
<dbReference type="PANTHER" id="PTHR43047">
    <property type="entry name" value="TWO-COMPONENT HISTIDINE PROTEIN KINASE"/>
    <property type="match status" value="1"/>
</dbReference>
<evidence type="ECO:0000256" key="7">
    <source>
        <dbReference type="ARBA" id="ARBA00023012"/>
    </source>
</evidence>
<protein>
    <recommendedName>
        <fullName evidence="3">histidine kinase</fullName>
        <ecNumber evidence="3">2.7.13.3</ecNumber>
    </recommendedName>
</protein>
<dbReference type="CDD" id="cd00075">
    <property type="entry name" value="HATPase"/>
    <property type="match status" value="1"/>
</dbReference>
<dbReference type="SMART" id="SM00387">
    <property type="entry name" value="HATPase_c"/>
    <property type="match status" value="1"/>
</dbReference>
<evidence type="ECO:0000256" key="9">
    <source>
        <dbReference type="SAM" id="Coils"/>
    </source>
</evidence>
<organism evidence="12 13">
    <name type="scientific">Desulfosporosinus orientis (strain ATCC 19365 / DSM 765 / NCIMB 8382 / VKM B-1628 / Singapore I)</name>
    <name type="common">Desulfotomaculum orientis</name>
    <dbReference type="NCBI Taxonomy" id="768706"/>
    <lineage>
        <taxon>Bacteria</taxon>
        <taxon>Bacillati</taxon>
        <taxon>Bacillota</taxon>
        <taxon>Clostridia</taxon>
        <taxon>Eubacteriales</taxon>
        <taxon>Desulfitobacteriaceae</taxon>
        <taxon>Desulfosporosinus</taxon>
    </lineage>
</organism>
<dbReference type="Pfam" id="PF02518">
    <property type="entry name" value="HATPase_c"/>
    <property type="match status" value="1"/>
</dbReference>
<keyword evidence="6 12" id="KW-0418">Kinase</keyword>
<dbReference type="Gene3D" id="1.10.287.130">
    <property type="match status" value="1"/>
</dbReference>
<evidence type="ECO:0000256" key="3">
    <source>
        <dbReference type="ARBA" id="ARBA00012438"/>
    </source>
</evidence>
<reference evidence="13" key="1">
    <citation type="submission" date="2011-11" db="EMBL/GenBank/DDBJ databases">
        <title>Complete sequence of Desulfosporosinus orientis DSM 765.</title>
        <authorList>
            <person name="Lucas S."/>
            <person name="Han J."/>
            <person name="Lapidus A."/>
            <person name="Cheng J.-F."/>
            <person name="Goodwin L."/>
            <person name="Pitluck S."/>
            <person name="Peters L."/>
            <person name="Ovchinnikova G."/>
            <person name="Teshima H."/>
            <person name="Detter J.C."/>
            <person name="Han C."/>
            <person name="Tapia R."/>
            <person name="Land M."/>
            <person name="Hauser L."/>
            <person name="Kyrpides N."/>
            <person name="Ivanova N."/>
            <person name="Pagani I."/>
            <person name="Pester M."/>
            <person name="Spring S."/>
            <person name="Ollivier B."/>
            <person name="Rattei T."/>
            <person name="Klenk H.-P."/>
            <person name="Wagner M."/>
            <person name="Loy A."/>
            <person name="Woyke T."/>
        </authorList>
    </citation>
    <scope>NUCLEOTIDE SEQUENCE [LARGE SCALE GENOMIC DNA]</scope>
    <source>
        <strain evidence="13">ATCC 19365 / DSM 765 / NCIMB 8382 / VKM B-1628</strain>
    </source>
</reference>
<dbReference type="FunFam" id="3.30.565.10:FF:000006">
    <property type="entry name" value="Sensor histidine kinase WalK"/>
    <property type="match status" value="1"/>
</dbReference>
<feature type="transmembrane region" description="Helical" evidence="10">
    <location>
        <begin position="210"/>
        <end position="232"/>
    </location>
</feature>
<dbReference type="SUPFAM" id="SSF47384">
    <property type="entry name" value="Homodimeric domain of signal transducing histidine kinase"/>
    <property type="match status" value="1"/>
</dbReference>
<evidence type="ECO:0000256" key="10">
    <source>
        <dbReference type="SAM" id="Phobius"/>
    </source>
</evidence>
<keyword evidence="10" id="KW-1133">Transmembrane helix</keyword>
<proteinExistence type="predicted"/>
<feature type="transmembrane region" description="Helical" evidence="10">
    <location>
        <begin position="391"/>
        <end position="410"/>
    </location>
</feature>
<feature type="transmembrane region" description="Helical" evidence="10">
    <location>
        <begin position="239"/>
        <end position="259"/>
    </location>
</feature>
<dbReference type="Gene3D" id="3.30.565.10">
    <property type="entry name" value="Histidine kinase-like ATPase, C-terminal domain"/>
    <property type="match status" value="1"/>
</dbReference>
<feature type="transmembrane region" description="Helical" evidence="10">
    <location>
        <begin position="12"/>
        <end position="33"/>
    </location>
</feature>
<dbReference type="GO" id="GO:0000155">
    <property type="term" value="F:phosphorelay sensor kinase activity"/>
    <property type="evidence" value="ECO:0007669"/>
    <property type="project" value="InterPro"/>
</dbReference>
<name>G7WBA0_DESOD</name>
<feature type="domain" description="Histidine kinase" evidence="11">
    <location>
        <begin position="445"/>
        <end position="665"/>
    </location>
</feature>
<dbReference type="KEGG" id="dor:Desor_2285"/>
<dbReference type="InterPro" id="IPR004358">
    <property type="entry name" value="Sig_transdc_His_kin-like_C"/>
</dbReference>
<dbReference type="PRINTS" id="PR00344">
    <property type="entry name" value="BCTRLSENSOR"/>
</dbReference>